<accession>A0A160NZC7</accession>
<organism evidence="1 2">
    <name type="scientific">Streptomyces laurentii</name>
    <dbReference type="NCBI Taxonomy" id="39478"/>
    <lineage>
        <taxon>Bacteria</taxon>
        <taxon>Bacillati</taxon>
        <taxon>Actinomycetota</taxon>
        <taxon>Actinomycetes</taxon>
        <taxon>Kitasatosporales</taxon>
        <taxon>Streptomycetaceae</taxon>
        <taxon>Streptomyces</taxon>
    </lineage>
</organism>
<sequence>MGHSRAYPVYRTTDEEAAYDRAKELSAGLELIEDEIWVDAVLADPERLLRVAEAVPDLAFEGSDQEEYDPWGEPEPDRFPVWAWSEEAPEDADLPFLAAAGDAPAMLGRRGRWPGPDGSVQYDGVQVVFHHDDLELDPPDRRTETHTVFLHVHKHCPPARVRELAARAGLDVLGEARTGW</sequence>
<protein>
    <submittedName>
        <fullName evidence="1">Uncharacterized protein</fullName>
    </submittedName>
</protein>
<name>A0A160NZC7_STRLU</name>
<dbReference type="RefSeq" id="WP_359881521.1">
    <property type="nucleotide sequence ID" value="NZ_JBEYHT010000047.1"/>
</dbReference>
<evidence type="ECO:0000313" key="1">
    <source>
        <dbReference type="EMBL" id="BAU83714.1"/>
    </source>
</evidence>
<keyword evidence="2" id="KW-1185">Reference proteome</keyword>
<dbReference type="EMBL" id="AP017424">
    <property type="protein sequence ID" value="BAU83714.1"/>
    <property type="molecule type" value="Genomic_DNA"/>
</dbReference>
<dbReference type="KEGG" id="slau:SLA_2796"/>
<proteinExistence type="predicted"/>
<dbReference type="Proteomes" id="UP000217676">
    <property type="component" value="Chromosome"/>
</dbReference>
<evidence type="ECO:0000313" key="2">
    <source>
        <dbReference type="Proteomes" id="UP000217676"/>
    </source>
</evidence>
<dbReference type="AlphaFoldDB" id="A0A160NZC7"/>
<gene>
    <name evidence="1" type="ORF">SLA_2796</name>
</gene>
<reference evidence="1 2" key="1">
    <citation type="journal article" date="2016" name="Genome Announc.">
        <title>Complete Genome Sequence of Thiostrepton-Producing Streptomyces laurentii ATCC 31255.</title>
        <authorList>
            <person name="Doi K."/>
            <person name="Fujino Y."/>
            <person name="Nagayoshi Y."/>
            <person name="Ohshima T."/>
            <person name="Ogata S."/>
        </authorList>
    </citation>
    <scope>NUCLEOTIDE SEQUENCE [LARGE SCALE GENOMIC DNA]</scope>
    <source>
        <strain evidence="1 2">ATCC 31255</strain>
    </source>
</reference>